<protein>
    <recommendedName>
        <fullName evidence="4">Vitelline membrane outer layer protein 1 homolog</fullName>
    </recommendedName>
</protein>
<dbReference type="InterPro" id="IPR036706">
    <property type="entry name" value="VOMI_sf"/>
</dbReference>
<organism evidence="2 3">
    <name type="scientific">Meganyctiphanes norvegica</name>
    <name type="common">Northern krill</name>
    <name type="synonym">Thysanopoda norvegica</name>
    <dbReference type="NCBI Taxonomy" id="48144"/>
    <lineage>
        <taxon>Eukaryota</taxon>
        <taxon>Metazoa</taxon>
        <taxon>Ecdysozoa</taxon>
        <taxon>Arthropoda</taxon>
        <taxon>Crustacea</taxon>
        <taxon>Multicrustacea</taxon>
        <taxon>Malacostraca</taxon>
        <taxon>Eumalacostraca</taxon>
        <taxon>Eucarida</taxon>
        <taxon>Euphausiacea</taxon>
        <taxon>Euphausiidae</taxon>
        <taxon>Meganyctiphanes</taxon>
    </lineage>
</organism>
<feature type="signal peptide" evidence="1">
    <location>
        <begin position="1"/>
        <end position="18"/>
    </location>
</feature>
<evidence type="ECO:0000313" key="2">
    <source>
        <dbReference type="EMBL" id="CAL4150622.1"/>
    </source>
</evidence>
<reference evidence="2 3" key="1">
    <citation type="submission" date="2024-05" db="EMBL/GenBank/DDBJ databases">
        <authorList>
            <person name="Wallberg A."/>
        </authorList>
    </citation>
    <scope>NUCLEOTIDE SEQUENCE [LARGE SCALE GENOMIC DNA]</scope>
</reference>
<dbReference type="SUPFAM" id="SSF51092">
    <property type="entry name" value="Vitelline membrane outer protein-I (VMO-I)"/>
    <property type="match status" value="1"/>
</dbReference>
<feature type="chain" id="PRO_5043393841" description="Vitelline membrane outer layer protein 1 homolog" evidence="1">
    <location>
        <begin position="19"/>
        <end position="203"/>
    </location>
</feature>
<dbReference type="Pfam" id="PF03762">
    <property type="entry name" value="VOMI"/>
    <property type="match status" value="1"/>
</dbReference>
<dbReference type="GO" id="GO:0005615">
    <property type="term" value="C:extracellular space"/>
    <property type="evidence" value="ECO:0007669"/>
    <property type="project" value="TreeGrafter"/>
</dbReference>
<gene>
    <name evidence="2" type="ORF">MNOR_LOCUS30594</name>
</gene>
<evidence type="ECO:0000256" key="1">
    <source>
        <dbReference type="SAM" id="SignalP"/>
    </source>
</evidence>
<sequence length="203" mass="22261">MTLKPWFLLPLLLVSVQGVEYPPSDFIYMIGATHWGFWGETQVCENGSYVYGLELKVEEDQGNFNDDSALNEIKLFCRSTEGDHTGEVTSSVGEKGIYTGAYHCPGGFMNGFDLKMEAEHNRGDNTAANGVRAYCTSGGDPVEPPGGEWGDWLAEQQFPPGPSKCHSNMVVCGLMTLVQENQGSLHDDTALNDVKFLCCHLPE</sequence>
<dbReference type="Gene3D" id="2.100.10.20">
    <property type="entry name" value="Vitelline membrane outer layer protein I (VOMI)"/>
    <property type="match status" value="1"/>
</dbReference>
<dbReference type="InterPro" id="IPR005515">
    <property type="entry name" value="VOMI"/>
</dbReference>
<proteinExistence type="predicted"/>
<name>A0AAV2RXE1_MEGNR</name>
<dbReference type="AlphaFoldDB" id="A0AAV2RXE1"/>
<comment type="caution">
    <text evidence="2">The sequence shown here is derived from an EMBL/GenBank/DDBJ whole genome shotgun (WGS) entry which is preliminary data.</text>
</comment>
<dbReference type="PANTHER" id="PTHR18841">
    <property type="entry name" value="VITELLINE MEMBRANE OUTER LAYER PROTEIN I-RELATED"/>
    <property type="match status" value="1"/>
</dbReference>
<dbReference type="EMBL" id="CAXKWB010037781">
    <property type="protein sequence ID" value="CAL4150622.1"/>
    <property type="molecule type" value="Genomic_DNA"/>
</dbReference>
<dbReference type="PANTHER" id="PTHR18841:SF0">
    <property type="entry name" value="VITELLINE MEMBRANE OUTER LAYER 1 HOMOLOG A-RELATED"/>
    <property type="match status" value="1"/>
</dbReference>
<keyword evidence="3" id="KW-1185">Reference proteome</keyword>
<evidence type="ECO:0000313" key="3">
    <source>
        <dbReference type="Proteomes" id="UP001497623"/>
    </source>
</evidence>
<evidence type="ECO:0008006" key="4">
    <source>
        <dbReference type="Google" id="ProtNLM"/>
    </source>
</evidence>
<dbReference type="Proteomes" id="UP001497623">
    <property type="component" value="Unassembled WGS sequence"/>
</dbReference>
<keyword evidence="1" id="KW-0732">Signal</keyword>
<accession>A0AAV2RXE1</accession>